<accession>A0A3A1Y5K0</accession>
<dbReference type="InterPro" id="IPR051606">
    <property type="entry name" value="Polyketide_Oxido-like"/>
</dbReference>
<dbReference type="SUPFAM" id="SSF51735">
    <property type="entry name" value="NAD(P)-binding Rossmann-fold domains"/>
    <property type="match status" value="1"/>
</dbReference>
<dbReference type="Proteomes" id="UP000266258">
    <property type="component" value="Unassembled WGS sequence"/>
</dbReference>
<proteinExistence type="predicted"/>
<gene>
    <name evidence="1" type="ORF">CJP74_04310</name>
</gene>
<dbReference type="PANTHER" id="PTHR43355">
    <property type="entry name" value="FLAVIN REDUCTASE (NADPH)"/>
    <property type="match status" value="1"/>
</dbReference>
<evidence type="ECO:0000313" key="1">
    <source>
        <dbReference type="EMBL" id="RIY32546.1"/>
    </source>
</evidence>
<sequence>MKILVLSSNGKVGTLVAQELVARGHQVTGNSHSANRNAFLTSYLEKDIRNLTKEDVAGYDAVVNAFGLFVGDDIAEQHDQANRNLVNLLAGTKTTLYVVGGAGALFVDAKANLALKDTPEFPAEYKAVADAQGAVLNNVYRGNQTVNWVFISPAASFDFEGELSKNVVLAGPDFTVNNEGQSYLSYKDFAWELANQIEAQKLNRAWVNFRQGDK</sequence>
<protein>
    <submittedName>
        <fullName evidence="1">Uncharacterized protein</fullName>
    </submittedName>
</protein>
<reference evidence="1 2" key="1">
    <citation type="submission" date="2017-08" db="EMBL/GenBank/DDBJ databases">
        <title>Reclassification of Bisgaard taxon 37 and 44.</title>
        <authorList>
            <person name="Christensen H."/>
        </authorList>
    </citation>
    <scope>NUCLEOTIDE SEQUENCE [LARGE SCALE GENOMIC DNA]</scope>
    <source>
        <strain evidence="1 2">B96_4</strain>
    </source>
</reference>
<keyword evidence="2" id="KW-1185">Reference proteome</keyword>
<dbReference type="AlphaFoldDB" id="A0A3A1Y5K0"/>
<dbReference type="OrthoDB" id="7352421at2"/>
<dbReference type="Gene3D" id="3.40.50.720">
    <property type="entry name" value="NAD(P)-binding Rossmann-like Domain"/>
    <property type="match status" value="1"/>
</dbReference>
<comment type="caution">
    <text evidence="1">The sequence shown here is derived from an EMBL/GenBank/DDBJ whole genome shotgun (WGS) entry which is preliminary data.</text>
</comment>
<dbReference type="RefSeq" id="WP_119497052.1">
    <property type="nucleotide sequence ID" value="NZ_NRJH01000033.1"/>
</dbReference>
<evidence type="ECO:0000313" key="2">
    <source>
        <dbReference type="Proteomes" id="UP000266258"/>
    </source>
</evidence>
<dbReference type="EMBL" id="NRJH01000033">
    <property type="protein sequence ID" value="RIY32546.1"/>
    <property type="molecule type" value="Genomic_DNA"/>
</dbReference>
<dbReference type="PANTHER" id="PTHR43355:SF2">
    <property type="entry name" value="FLAVIN REDUCTASE (NADPH)"/>
    <property type="match status" value="1"/>
</dbReference>
<organism evidence="1 2">
    <name type="scientific">Psittacicella melopsittaci</name>
    <dbReference type="NCBI Taxonomy" id="2028576"/>
    <lineage>
        <taxon>Bacteria</taxon>
        <taxon>Pseudomonadati</taxon>
        <taxon>Pseudomonadota</taxon>
        <taxon>Gammaproteobacteria</taxon>
        <taxon>Pasteurellales</taxon>
        <taxon>Psittacicellaceae</taxon>
        <taxon>Psittacicella</taxon>
    </lineage>
</organism>
<dbReference type="InterPro" id="IPR036291">
    <property type="entry name" value="NAD(P)-bd_dom_sf"/>
</dbReference>
<name>A0A3A1Y5K0_9GAMM</name>
<dbReference type="GO" id="GO:0016646">
    <property type="term" value="F:oxidoreductase activity, acting on the CH-NH group of donors, NAD or NADP as acceptor"/>
    <property type="evidence" value="ECO:0007669"/>
    <property type="project" value="TreeGrafter"/>
</dbReference>